<keyword evidence="9" id="KW-0472">Membrane</keyword>
<sequence length="257" mass="29608">GHSYFARLSIFRYILGIILPVIKIVMAASTVGSSVLRVKNVFSRKLCSVYTTPVRTSIYSKMYVDPIPDKTKLEELKASGEAEHLRFVPVKATPSDVTTSVFYDATLHKFINLLMRKGEKALARENIELALFNVKRIQLAKYNRATDEERSQIECNPLTILHKALENCRPVMELSPIKRGGITYQVPVPITQNRSRFLSMKWMIDAVNDKDQKVRFYDQLAKELLDAYKNQGRVVKKKHELHKQCEANKAYAHYRWS</sequence>
<protein>
    <recommendedName>
        <fullName evidence="7">Small ribosomal subunit protein uS7m</fullName>
    </recommendedName>
    <alternativeName>
        <fullName evidence="8">28S ribosomal protein S7, mitochondrial</fullName>
    </alternativeName>
</protein>
<dbReference type="EMBL" id="JO841178">
    <property type="protein sequence ID" value="AEO32795.1"/>
    <property type="molecule type" value="mRNA"/>
</dbReference>
<comment type="similarity">
    <text evidence="2">Belongs to the universal ribosomal protein uS7 family.</text>
</comment>
<keyword evidence="9" id="KW-0812">Transmembrane</keyword>
<evidence type="ECO:0000256" key="8">
    <source>
        <dbReference type="ARBA" id="ARBA00041309"/>
    </source>
</evidence>
<evidence type="ECO:0000256" key="5">
    <source>
        <dbReference type="ARBA" id="ARBA00023128"/>
    </source>
</evidence>
<keyword evidence="5" id="KW-0496">Mitochondrion</keyword>
<evidence type="ECO:0000259" key="10">
    <source>
        <dbReference type="Pfam" id="PF00177"/>
    </source>
</evidence>
<dbReference type="Pfam" id="PF00177">
    <property type="entry name" value="Ribosomal_S7"/>
    <property type="match status" value="1"/>
</dbReference>
<dbReference type="SUPFAM" id="SSF47973">
    <property type="entry name" value="Ribosomal protein S7"/>
    <property type="match status" value="1"/>
</dbReference>
<evidence type="ECO:0000256" key="7">
    <source>
        <dbReference type="ARBA" id="ARBA00039306"/>
    </source>
</evidence>
<dbReference type="PANTHER" id="PTHR11205">
    <property type="entry name" value="RIBOSOMAL PROTEIN S7"/>
    <property type="match status" value="1"/>
</dbReference>
<keyword evidence="6" id="KW-0687">Ribonucleoprotein</keyword>
<feature type="transmembrane region" description="Helical" evidence="9">
    <location>
        <begin position="13"/>
        <end position="36"/>
    </location>
</feature>
<keyword evidence="4" id="KW-0689">Ribosomal protein</keyword>
<dbReference type="GO" id="GO:0006412">
    <property type="term" value="P:translation"/>
    <property type="evidence" value="ECO:0007669"/>
    <property type="project" value="InterPro"/>
</dbReference>
<dbReference type="CDD" id="cd14870">
    <property type="entry name" value="uS7_Mitochondria_Mammalian"/>
    <property type="match status" value="1"/>
</dbReference>
<organism evidence="11">
    <name type="scientific">Amblyomma maculatum</name>
    <name type="common">Gulf Coast tick</name>
    <dbReference type="NCBI Taxonomy" id="34609"/>
    <lineage>
        <taxon>Eukaryota</taxon>
        <taxon>Metazoa</taxon>
        <taxon>Ecdysozoa</taxon>
        <taxon>Arthropoda</taxon>
        <taxon>Chelicerata</taxon>
        <taxon>Arachnida</taxon>
        <taxon>Acari</taxon>
        <taxon>Parasitiformes</taxon>
        <taxon>Ixodida</taxon>
        <taxon>Ixodoidea</taxon>
        <taxon>Ixodidae</taxon>
        <taxon>Amblyomminae</taxon>
        <taxon>Amblyomma</taxon>
    </lineage>
</organism>
<evidence type="ECO:0000313" key="11">
    <source>
        <dbReference type="EMBL" id="AEO32795.1"/>
    </source>
</evidence>
<dbReference type="InterPro" id="IPR023798">
    <property type="entry name" value="Ribosomal_uS7_dom"/>
</dbReference>
<feature type="non-terminal residue" evidence="11">
    <location>
        <position position="1"/>
    </location>
</feature>
<evidence type="ECO:0000256" key="3">
    <source>
        <dbReference type="ARBA" id="ARBA00022946"/>
    </source>
</evidence>
<dbReference type="FunFam" id="1.10.455.10:FF:000004">
    <property type="entry name" value="28S ribosomal protein S7, mitochondrial"/>
    <property type="match status" value="1"/>
</dbReference>
<evidence type="ECO:0000256" key="4">
    <source>
        <dbReference type="ARBA" id="ARBA00022980"/>
    </source>
</evidence>
<keyword evidence="3" id="KW-0809">Transit peptide</keyword>
<dbReference type="GO" id="GO:0044391">
    <property type="term" value="C:ribosomal subunit"/>
    <property type="evidence" value="ECO:0007669"/>
    <property type="project" value="UniProtKB-ARBA"/>
</dbReference>
<evidence type="ECO:0000256" key="2">
    <source>
        <dbReference type="ARBA" id="ARBA00007151"/>
    </source>
</evidence>
<comment type="subcellular location">
    <subcellularLocation>
        <location evidence="1">Mitochondrion</location>
    </subcellularLocation>
</comment>
<keyword evidence="9" id="KW-1133">Transmembrane helix</keyword>
<dbReference type="InterPro" id="IPR036823">
    <property type="entry name" value="Ribosomal_uS7_dom_sf"/>
</dbReference>
<evidence type="ECO:0000256" key="6">
    <source>
        <dbReference type="ARBA" id="ARBA00023274"/>
    </source>
</evidence>
<dbReference type="GO" id="GO:0005743">
    <property type="term" value="C:mitochondrial inner membrane"/>
    <property type="evidence" value="ECO:0007669"/>
    <property type="project" value="UniProtKB-ARBA"/>
</dbReference>
<evidence type="ECO:0000256" key="1">
    <source>
        <dbReference type="ARBA" id="ARBA00004173"/>
    </source>
</evidence>
<proteinExistence type="evidence at transcript level"/>
<accession>G3MH27</accession>
<reference evidence="11" key="1">
    <citation type="journal article" date="2011" name="PLoS ONE">
        <title>A deep insight into the sialotranscriptome of the gulf coast tick, Amblyomma maculatum.</title>
        <authorList>
            <person name="Karim S."/>
            <person name="Singh P."/>
            <person name="Ribeiro J.M."/>
        </authorList>
    </citation>
    <scope>NUCLEOTIDE SEQUENCE</scope>
    <source>
        <tissue evidence="11">Salivary gland</tissue>
    </source>
</reference>
<name>G3MH27_AMBMU</name>
<feature type="domain" description="Small ribosomal subunit protein uS7" evidence="10">
    <location>
        <begin position="98"/>
        <end position="249"/>
    </location>
</feature>
<dbReference type="Gene3D" id="1.10.455.10">
    <property type="entry name" value="Ribosomal protein S7 domain"/>
    <property type="match status" value="1"/>
</dbReference>
<dbReference type="InterPro" id="IPR000235">
    <property type="entry name" value="Ribosomal_uS7"/>
</dbReference>
<evidence type="ECO:0000256" key="9">
    <source>
        <dbReference type="SAM" id="Phobius"/>
    </source>
</evidence>
<dbReference type="GO" id="GO:0005759">
    <property type="term" value="C:mitochondrial matrix"/>
    <property type="evidence" value="ECO:0007669"/>
    <property type="project" value="UniProtKB-ARBA"/>
</dbReference>
<dbReference type="AlphaFoldDB" id="G3MH27"/>